<gene>
    <name evidence="8" type="ORF">RJ640_025230</name>
</gene>
<sequence length="591" mass="65126">MGSKICMRENCAATTSSPEWKEGWSLKSGGLATLCYQCGSAYANFFFCETFHQEESGWRECKICGKQIHCGCIASKYMHDFLDSGGVGCIGCIRDLETRLVRPVQISSNDIPNGHGTSMVIGDENRVDGDNINKAKLMQLSKSAEENQPNYLPQPQNGDLDSSNGQIKQEENMLPSGEDGTGLLHLSQQCGRSSMSSKPDRGRPSSGIREMYESLAQPSSVFSYNSPLGMTNSVLHFPGGVVEGREKSKVPPMQQGQRARHILPKPPKSGTSTGSQANKGTVSHSQTRVARPPAEGRGRNQLLPRYWPRITDQELQQLSGDLNSTIVPLFEKVLSASDAGRIGRLVLPKACAEVSSYILFLSLLTSLALSPCGSETVQAYFPPISQSEGIPIRVQDIKGKEWTFQFRFWPNNNSRMYVLEGVTPCIQNMQLQAGDTVTFSRIDPGGKLVMGFRRATNSVDMQESQTCPLSNGGLSGETSFSGVSESLLTETFGWRKNETRGGMTNEDLLQRPMLISEKKKTRNIGSKSKRLLMHNEDAMELRITWEDAQELLCPPPSAKPTIVMVENYEFEEYDEPPVFGKRTIFTARASG</sequence>
<accession>A0AA88RWH1</accession>
<feature type="compositionally biased region" description="Polar residues" evidence="6">
    <location>
        <begin position="186"/>
        <end position="197"/>
    </location>
</feature>
<dbReference type="InterPro" id="IPR015300">
    <property type="entry name" value="DNA-bd_pseudobarrel_sf"/>
</dbReference>
<feature type="compositionally biased region" description="Polar residues" evidence="6">
    <location>
        <begin position="145"/>
        <end position="167"/>
    </location>
</feature>
<dbReference type="CDD" id="cd10017">
    <property type="entry name" value="B3_DNA"/>
    <property type="match status" value="1"/>
</dbReference>
<dbReference type="PROSITE" id="PS50863">
    <property type="entry name" value="B3"/>
    <property type="match status" value="1"/>
</dbReference>
<evidence type="ECO:0000256" key="2">
    <source>
        <dbReference type="ARBA" id="ARBA00023015"/>
    </source>
</evidence>
<keyword evidence="5" id="KW-0539">Nucleus</keyword>
<proteinExistence type="predicted"/>
<evidence type="ECO:0000256" key="1">
    <source>
        <dbReference type="ARBA" id="ARBA00004123"/>
    </source>
</evidence>
<dbReference type="PANTHER" id="PTHR46245">
    <property type="entry name" value="B3 DOMAIN-CONTAINING PROTEIN OS07G0563300"/>
    <property type="match status" value="1"/>
</dbReference>
<evidence type="ECO:0000313" key="9">
    <source>
        <dbReference type="Proteomes" id="UP001187471"/>
    </source>
</evidence>
<keyword evidence="9" id="KW-1185">Reference proteome</keyword>
<keyword evidence="4" id="KW-0804">Transcription</keyword>
<comment type="subcellular location">
    <subcellularLocation>
        <location evidence="1">Nucleus</location>
    </subcellularLocation>
</comment>
<dbReference type="PANTHER" id="PTHR46245:SF3">
    <property type="entry name" value="B3 DOMAIN-CONTAINING TRANSCRIPTION REPRESSOR VAL1"/>
    <property type="match status" value="1"/>
</dbReference>
<dbReference type="InterPro" id="IPR057743">
    <property type="entry name" value="Zfn_VAL1-3_N"/>
</dbReference>
<organism evidence="8 9">
    <name type="scientific">Escallonia rubra</name>
    <dbReference type="NCBI Taxonomy" id="112253"/>
    <lineage>
        <taxon>Eukaryota</taxon>
        <taxon>Viridiplantae</taxon>
        <taxon>Streptophyta</taxon>
        <taxon>Embryophyta</taxon>
        <taxon>Tracheophyta</taxon>
        <taxon>Spermatophyta</taxon>
        <taxon>Magnoliopsida</taxon>
        <taxon>eudicotyledons</taxon>
        <taxon>Gunneridae</taxon>
        <taxon>Pentapetalae</taxon>
        <taxon>asterids</taxon>
        <taxon>campanulids</taxon>
        <taxon>Escalloniales</taxon>
        <taxon>Escalloniaceae</taxon>
        <taxon>Escallonia</taxon>
    </lineage>
</organism>
<evidence type="ECO:0000313" key="8">
    <source>
        <dbReference type="EMBL" id="KAK2992727.1"/>
    </source>
</evidence>
<keyword evidence="3" id="KW-0238">DNA-binding</keyword>
<dbReference type="SUPFAM" id="SSF101936">
    <property type="entry name" value="DNA-binding pseudobarrel domain"/>
    <property type="match status" value="1"/>
</dbReference>
<dbReference type="Gene3D" id="2.40.330.10">
    <property type="entry name" value="DNA-binding pseudobarrel domain"/>
    <property type="match status" value="1"/>
</dbReference>
<dbReference type="Pfam" id="PF25813">
    <property type="entry name" value="zf_VAL1_N"/>
    <property type="match status" value="1"/>
</dbReference>
<feature type="region of interest" description="Disordered" evidence="6">
    <location>
        <begin position="243"/>
        <end position="300"/>
    </location>
</feature>
<feature type="region of interest" description="Disordered" evidence="6">
    <location>
        <begin position="145"/>
        <end position="207"/>
    </location>
</feature>
<evidence type="ECO:0000256" key="5">
    <source>
        <dbReference type="ARBA" id="ARBA00023242"/>
    </source>
</evidence>
<feature type="compositionally biased region" description="Polar residues" evidence="6">
    <location>
        <begin position="269"/>
        <end position="288"/>
    </location>
</feature>
<dbReference type="Pfam" id="PF02362">
    <property type="entry name" value="B3"/>
    <property type="match status" value="1"/>
</dbReference>
<evidence type="ECO:0000259" key="7">
    <source>
        <dbReference type="PROSITE" id="PS50863"/>
    </source>
</evidence>
<reference evidence="8" key="1">
    <citation type="submission" date="2022-12" db="EMBL/GenBank/DDBJ databases">
        <title>Draft genome assemblies for two species of Escallonia (Escalloniales).</title>
        <authorList>
            <person name="Chanderbali A."/>
            <person name="Dervinis C."/>
            <person name="Anghel I."/>
            <person name="Soltis D."/>
            <person name="Soltis P."/>
            <person name="Zapata F."/>
        </authorList>
    </citation>
    <scope>NUCLEOTIDE SEQUENCE</scope>
    <source>
        <strain evidence="8">UCBG92.1500</strain>
        <tissue evidence="8">Leaf</tissue>
    </source>
</reference>
<evidence type="ECO:0000256" key="4">
    <source>
        <dbReference type="ARBA" id="ARBA00023163"/>
    </source>
</evidence>
<dbReference type="InterPro" id="IPR003340">
    <property type="entry name" value="B3_DNA-bd"/>
</dbReference>
<dbReference type="AlphaFoldDB" id="A0AA88RWH1"/>
<dbReference type="Proteomes" id="UP001187471">
    <property type="component" value="Unassembled WGS sequence"/>
</dbReference>
<dbReference type="SMART" id="SM01019">
    <property type="entry name" value="B3"/>
    <property type="match status" value="1"/>
</dbReference>
<evidence type="ECO:0000256" key="6">
    <source>
        <dbReference type="SAM" id="MobiDB-lite"/>
    </source>
</evidence>
<dbReference type="GO" id="GO:0005634">
    <property type="term" value="C:nucleus"/>
    <property type="evidence" value="ECO:0007669"/>
    <property type="project" value="UniProtKB-SubCell"/>
</dbReference>
<protein>
    <recommendedName>
        <fullName evidence="7">TF-B3 domain-containing protein</fullName>
    </recommendedName>
</protein>
<name>A0AA88RWH1_9ASTE</name>
<dbReference type="GO" id="GO:0003677">
    <property type="term" value="F:DNA binding"/>
    <property type="evidence" value="ECO:0007669"/>
    <property type="project" value="UniProtKB-KW"/>
</dbReference>
<feature type="domain" description="TF-B3" evidence="7">
    <location>
        <begin position="330"/>
        <end position="456"/>
    </location>
</feature>
<evidence type="ECO:0000256" key="3">
    <source>
        <dbReference type="ARBA" id="ARBA00023125"/>
    </source>
</evidence>
<comment type="caution">
    <text evidence="8">The sequence shown here is derived from an EMBL/GenBank/DDBJ whole genome shotgun (WGS) entry which is preliminary data.</text>
</comment>
<keyword evidence="2" id="KW-0805">Transcription regulation</keyword>
<dbReference type="EMBL" id="JAVXUO010000387">
    <property type="protein sequence ID" value="KAK2992727.1"/>
    <property type="molecule type" value="Genomic_DNA"/>
</dbReference>